<gene>
    <name evidence="3" type="ORF">AQS70_07040</name>
</gene>
<keyword evidence="4" id="KW-1185">Reference proteome</keyword>
<evidence type="ECO:0000313" key="3">
    <source>
        <dbReference type="EMBL" id="KQB54531.1"/>
    </source>
</evidence>
<evidence type="ECO:0000313" key="4">
    <source>
        <dbReference type="Proteomes" id="UP000050342"/>
    </source>
</evidence>
<dbReference type="RefSeq" id="WP_055102027.1">
    <property type="nucleotide sequence ID" value="NZ_LLWH01000068.1"/>
</dbReference>
<sequence>MKPSLSSAVQEAINWMACQRSGYFDEQQQQSFEQWLAADWQHQEAWQQLQQRLQATFGGVDGVSGRALARERPVRRRTVLRGALALGGLAAGSYCLTQPGWQLAGLRYDLSTGTAQRESISLPDGSSLLLNAQSTANLNFDGRKRDIELLSGGAIVDVRASDRDALRLCSQLGVMSMGEGRCMMMLSQGAAQVWALQKSVQVTHRDGTRVTLKEGQGARLSASGIELTGTSANSASGWSKGVLEVHNQTLATVIDALRPYHKGVLSLSPDTAHLRISGLFSLDHSEQALAAMADVLPLRVDSFLGLWTRVTLS</sequence>
<dbReference type="InterPro" id="IPR012373">
    <property type="entry name" value="Ferrdict_sens_TM"/>
</dbReference>
<dbReference type="InterPro" id="IPR032623">
    <property type="entry name" value="FecR_N"/>
</dbReference>
<evidence type="ECO:0000259" key="2">
    <source>
        <dbReference type="Pfam" id="PF16220"/>
    </source>
</evidence>
<proteinExistence type="predicted"/>
<dbReference type="Pfam" id="PF04773">
    <property type="entry name" value="FecR"/>
    <property type="match status" value="1"/>
</dbReference>
<protein>
    <recommendedName>
        <fullName evidence="5">Iron dicitrate transport regulator FecR</fullName>
    </recommendedName>
</protein>
<dbReference type="EMBL" id="LLWH01000068">
    <property type="protein sequence ID" value="KQB54531.1"/>
    <property type="molecule type" value="Genomic_DNA"/>
</dbReference>
<comment type="caution">
    <text evidence="3">The sequence shown here is derived from an EMBL/GenBank/DDBJ whole genome shotgun (WGS) entry which is preliminary data.</text>
</comment>
<dbReference type="STRING" id="1563157.AQS70_07040"/>
<organism evidence="3 4">
    <name type="scientific">Pseudomonas endophytica</name>
    <dbReference type="NCBI Taxonomy" id="1563157"/>
    <lineage>
        <taxon>Bacteria</taxon>
        <taxon>Pseudomonadati</taxon>
        <taxon>Pseudomonadota</taxon>
        <taxon>Gammaproteobacteria</taxon>
        <taxon>Pseudomonadales</taxon>
        <taxon>Pseudomonadaceae</taxon>
        <taxon>Pseudomonas</taxon>
    </lineage>
</organism>
<dbReference type="PIRSF" id="PIRSF018266">
    <property type="entry name" value="FecR"/>
    <property type="match status" value="1"/>
</dbReference>
<dbReference type="PANTHER" id="PTHR30273">
    <property type="entry name" value="PERIPLASMIC SIGNAL SENSOR AND SIGMA FACTOR ACTIVATOR FECR-RELATED"/>
    <property type="match status" value="1"/>
</dbReference>
<accession>A0A0Q1CIF0</accession>
<dbReference type="AlphaFoldDB" id="A0A0Q1CIF0"/>
<feature type="domain" description="FecR protein" evidence="1">
    <location>
        <begin position="109"/>
        <end position="198"/>
    </location>
</feature>
<feature type="domain" description="FecR N-terminal" evidence="2">
    <location>
        <begin position="10"/>
        <end position="51"/>
    </location>
</feature>
<evidence type="ECO:0000259" key="1">
    <source>
        <dbReference type="Pfam" id="PF04773"/>
    </source>
</evidence>
<dbReference type="OrthoDB" id="1099576at2"/>
<dbReference type="GO" id="GO:0016989">
    <property type="term" value="F:sigma factor antagonist activity"/>
    <property type="evidence" value="ECO:0007669"/>
    <property type="project" value="TreeGrafter"/>
</dbReference>
<evidence type="ECO:0008006" key="5">
    <source>
        <dbReference type="Google" id="ProtNLM"/>
    </source>
</evidence>
<dbReference type="Pfam" id="PF16220">
    <property type="entry name" value="DUF4880"/>
    <property type="match status" value="1"/>
</dbReference>
<dbReference type="PANTHER" id="PTHR30273:SF2">
    <property type="entry name" value="PROTEIN FECR"/>
    <property type="match status" value="1"/>
</dbReference>
<reference evidence="3 4" key="1">
    <citation type="submission" date="2015-10" db="EMBL/GenBank/DDBJ databases">
        <title>Pseudomonas helleri sp. nov. and Pseudomonas weihenstephanensis sp. nov., isolated from raw cows milk.</title>
        <authorList>
            <person name="Von Neubeck M."/>
            <person name="Huptas C."/>
            <person name="Wenning M."/>
            <person name="Scherer S."/>
        </authorList>
    </citation>
    <scope>NUCLEOTIDE SEQUENCE [LARGE SCALE GENOMIC DNA]</scope>
    <source>
        <strain evidence="3 4">BSTT44</strain>
    </source>
</reference>
<dbReference type="Gene3D" id="2.60.120.1440">
    <property type="match status" value="1"/>
</dbReference>
<name>A0A0Q1CIF0_9PSED</name>
<dbReference type="InterPro" id="IPR006860">
    <property type="entry name" value="FecR"/>
</dbReference>
<dbReference type="Proteomes" id="UP000050342">
    <property type="component" value="Unassembled WGS sequence"/>
</dbReference>